<dbReference type="RefSeq" id="WP_230741698.1">
    <property type="nucleotide sequence ID" value="NZ_PGCK01000005.1"/>
</dbReference>
<keyword evidence="4" id="KW-1185">Reference proteome</keyword>
<comment type="caution">
    <text evidence="3">The sequence shown here is derived from an EMBL/GenBank/DDBJ whole genome shotgun (WGS) entry which is preliminary data.</text>
</comment>
<gene>
    <name evidence="3" type="ORF">CUJ83_07605</name>
</gene>
<reference evidence="3 4" key="1">
    <citation type="submission" date="2017-11" db="EMBL/GenBank/DDBJ databases">
        <title>Isolation and Characterization of Family Methanocellaceae Species from Potential Methane Hydrate Area Offshore Southwestern Taiwan.</title>
        <authorList>
            <person name="Zhang W.-L."/>
            <person name="Chen W.-C."/>
            <person name="Lai M.-C."/>
            <person name="Chen S.-C."/>
        </authorList>
    </citation>
    <scope>NUCLEOTIDE SEQUENCE [LARGE SCALE GENOMIC DNA]</scope>
    <source>
        <strain evidence="3 4">CWC-04</strain>
    </source>
</reference>
<organism evidence="3 4">
    <name type="scientific">Methanooceanicella nereidis</name>
    <dbReference type="NCBI Taxonomy" id="2052831"/>
    <lineage>
        <taxon>Archaea</taxon>
        <taxon>Methanobacteriati</taxon>
        <taxon>Methanobacteriota</taxon>
        <taxon>Stenosarchaea group</taxon>
        <taxon>Methanomicrobia</taxon>
        <taxon>Methanocellales</taxon>
        <taxon>Methanocellaceae</taxon>
        <taxon>Methanooceanicella</taxon>
    </lineage>
</organism>
<proteinExistence type="predicted"/>
<evidence type="ECO:0000313" key="4">
    <source>
        <dbReference type="Proteomes" id="UP001320159"/>
    </source>
</evidence>
<evidence type="ECO:0000256" key="1">
    <source>
        <dbReference type="SAM" id="MobiDB-lite"/>
    </source>
</evidence>
<accession>A0AAP2RD12</accession>
<feature type="compositionally biased region" description="Basic and acidic residues" evidence="1">
    <location>
        <begin position="491"/>
        <end position="509"/>
    </location>
</feature>
<dbReference type="Proteomes" id="UP001320159">
    <property type="component" value="Unassembled WGS sequence"/>
</dbReference>
<name>A0AAP2RD12_9EURY</name>
<dbReference type="AlphaFoldDB" id="A0AAP2RD12"/>
<protein>
    <recommendedName>
        <fullName evidence="2">DUF362 domain-containing protein</fullName>
    </recommendedName>
</protein>
<feature type="domain" description="DUF362" evidence="2">
    <location>
        <begin position="206"/>
        <end position="412"/>
    </location>
</feature>
<evidence type="ECO:0000259" key="2">
    <source>
        <dbReference type="Pfam" id="PF04015"/>
    </source>
</evidence>
<dbReference type="EMBL" id="PGCK01000005">
    <property type="protein sequence ID" value="MCD1294862.1"/>
    <property type="molecule type" value="Genomic_DNA"/>
</dbReference>
<dbReference type="InterPro" id="IPR007160">
    <property type="entry name" value="DUF362"/>
</dbReference>
<feature type="region of interest" description="Disordered" evidence="1">
    <location>
        <begin position="486"/>
        <end position="509"/>
    </location>
</feature>
<sequence length="509" mass="57708">MKIAVLKDEKMDYCKEAPFHPGNDYPEYPFNDFTAQNTAYEGVRKLFFMMGLDKENYGKVSWNPLGETIKPGDSVVIKPNLVIETNPVGGMECTITQGPIIRAVLDYVYIALKNKGSITIGDAPIQNADFEKLVSITGLDTIASYYDKNSDIKVSIVDLRKEKGRITRTGGRKKEELTGDPLGYSIIDLKDDSELFEISKDSHRFRVSEYDKNEMIKHHDENKNEYCISNTILKADVIINLPKLKTHGKTGMTCSLKNFVGINGHKDWLPHYRAGSNEEGGDEYIHRDLRKSLYKRLQEEMICTPNMFFSMPMRMANVLIDLSSKILPYSDVHLHGMCYVNDTLPRTISDLNKIAIYSDKNGVMQNTPQRKTFIVVDGIVSGEKDGPVKPCPKKCGILVAGQNPVEVDIVCSRIMGFDYKKIPMFKYAIGSKRYRLFGKPDDIKVILYNDRSVNDHYLSFNCDFEPPTGWKGHIEYDGDSIVKEGSMPEGKYGRAMDQSKENKKETLIE</sequence>
<dbReference type="Pfam" id="PF04015">
    <property type="entry name" value="DUF362"/>
    <property type="match status" value="1"/>
</dbReference>
<evidence type="ECO:0000313" key="3">
    <source>
        <dbReference type="EMBL" id="MCD1294862.1"/>
    </source>
</evidence>